<dbReference type="InterPro" id="IPR028082">
    <property type="entry name" value="Peripla_BP_I"/>
</dbReference>
<geneLocation type="plasmid" evidence="5 6">
    <name>pRt1078</name>
</geneLocation>
<dbReference type="AlphaFoldDB" id="A0AAF1K8J2"/>
<evidence type="ECO:0000313" key="6">
    <source>
        <dbReference type="Proteomes" id="UP000249499"/>
    </source>
</evidence>
<keyword evidence="6" id="KW-1185">Reference proteome</keyword>
<organism evidence="5 6">
    <name type="scientific">Rhizobium tumorigenes</name>
    <dbReference type="NCBI Taxonomy" id="2041385"/>
    <lineage>
        <taxon>Bacteria</taxon>
        <taxon>Pseudomonadati</taxon>
        <taxon>Pseudomonadota</taxon>
        <taxon>Alphaproteobacteria</taxon>
        <taxon>Hyphomicrobiales</taxon>
        <taxon>Rhizobiaceae</taxon>
        <taxon>Rhizobium/Agrobacterium group</taxon>
        <taxon>Rhizobium</taxon>
    </lineage>
</organism>
<evidence type="ECO:0000259" key="4">
    <source>
        <dbReference type="Pfam" id="PF13458"/>
    </source>
</evidence>
<dbReference type="CDD" id="cd06334">
    <property type="entry name" value="PBP1_ABC_ligand_binding-like"/>
    <property type="match status" value="1"/>
</dbReference>
<dbReference type="RefSeq" id="WP_111219318.1">
    <property type="nucleotide sequence ID" value="NZ_CP117256.1"/>
</dbReference>
<feature type="chain" id="PRO_5041969188" evidence="3">
    <location>
        <begin position="28"/>
        <end position="446"/>
    </location>
</feature>
<comment type="similarity">
    <text evidence="1">Belongs to the leucine-binding protein family.</text>
</comment>
<sequence>MSLFSKTMALGATALIALSTLGAAAHAEEGSGQQLFPLFSYRTGPYAPSGIPQWAGYRDYFNYINAKGGVNGVKIFVQECETAYTLERAFECYERYKNGYAGAPVAVLFTTSSGFDAAVSDKARQDKLPIVSVAGGRGDAVDGSVFPYQFPLLFDYWTEASIVVEHIANTVGGYDKLKGLKIATLYHDSGYGRETIQPMAILSKKYGFENIQIPVPDPGQQQQAQWQQIKRAGVDWVFFRAWGVMSPVGLKTAARVGFPADHIIGDIWTGSEEDARPAGPAAKNYLAVSVFPSGTDFKVSQEIKKNIIDAGKGDLSDGSKFGSVYYNAGLLQAILYTEILRTGQAKYGNRPLTSAEGQWAVEHLNLTAERIEELGATGLISPIKVTPQDHEGSPAAKIVQWDGTRWTAKTDWLKGDRPLFKDAIYARAAAYAKEKGITPRPSDAVN</sequence>
<reference evidence="6" key="2">
    <citation type="journal article" date="2023" name="MicrobiologyOpen">
        <title>Genomics of the tumorigenes clade of the family Rhizobiaceae and description of Rhizobium rhododendri sp. nov.</title>
        <authorList>
            <person name="Kuzmanovic N."/>
            <person name="diCenzo G.C."/>
            <person name="Bunk B."/>
            <person name="Sproeer C."/>
            <person name="Fruehling A."/>
            <person name="Neumann-Schaal M."/>
            <person name="Overmann J."/>
            <person name="Smalla K."/>
        </authorList>
    </citation>
    <scope>NUCLEOTIDE SEQUENCE [LARGE SCALE GENOMIC DNA]</scope>
    <source>
        <strain evidence="6">1078</strain>
        <plasmid evidence="6">pRt1078</plasmid>
    </source>
</reference>
<keyword evidence="2 3" id="KW-0732">Signal</keyword>
<evidence type="ECO:0000313" key="5">
    <source>
        <dbReference type="EMBL" id="WFR98092.1"/>
    </source>
</evidence>
<accession>A0AAF1K8J2</accession>
<feature type="domain" description="Leucine-binding protein" evidence="4">
    <location>
        <begin position="39"/>
        <end position="402"/>
    </location>
</feature>
<feature type="signal peptide" evidence="3">
    <location>
        <begin position="1"/>
        <end position="27"/>
    </location>
</feature>
<dbReference type="Pfam" id="PF13458">
    <property type="entry name" value="Peripla_BP_6"/>
    <property type="match status" value="1"/>
</dbReference>
<evidence type="ECO:0000256" key="1">
    <source>
        <dbReference type="ARBA" id="ARBA00010062"/>
    </source>
</evidence>
<dbReference type="SUPFAM" id="SSF53822">
    <property type="entry name" value="Periplasmic binding protein-like I"/>
    <property type="match status" value="1"/>
</dbReference>
<protein>
    <submittedName>
        <fullName evidence="5">ABC transporter substrate-binding protein</fullName>
    </submittedName>
</protein>
<name>A0AAF1K8J2_9HYPH</name>
<dbReference type="KEGG" id="rtu:PR017_19685"/>
<reference evidence="5 6" key="1">
    <citation type="journal article" date="2018" name="Sci. Rep.">
        <title>Rhizobium tumorigenes sp. nov., a novel plant tumorigenic bacterium isolated from cane gall tumors on thornless blackberry.</title>
        <authorList>
            <person name="Kuzmanovi N."/>
            <person name="Smalla K."/>
            <person name="Gronow S."/>
            <person name="PuBawska J."/>
        </authorList>
    </citation>
    <scope>NUCLEOTIDE SEQUENCE [LARGE SCALE GENOMIC DNA]</scope>
    <source>
        <strain evidence="5 6">1078</strain>
    </source>
</reference>
<dbReference type="PANTHER" id="PTHR47235">
    <property type="entry name" value="BLR6548 PROTEIN"/>
    <property type="match status" value="1"/>
</dbReference>
<proteinExistence type="inferred from homology"/>
<keyword evidence="5" id="KW-0614">Plasmid</keyword>
<dbReference type="InterPro" id="IPR028081">
    <property type="entry name" value="Leu-bd"/>
</dbReference>
<gene>
    <name evidence="5" type="ORF">PR017_19685</name>
</gene>
<dbReference type="EMBL" id="CP117256">
    <property type="protein sequence ID" value="WFR98092.1"/>
    <property type="molecule type" value="Genomic_DNA"/>
</dbReference>
<evidence type="ECO:0000256" key="3">
    <source>
        <dbReference type="SAM" id="SignalP"/>
    </source>
</evidence>
<evidence type="ECO:0000256" key="2">
    <source>
        <dbReference type="ARBA" id="ARBA00022729"/>
    </source>
</evidence>
<dbReference type="Proteomes" id="UP000249499">
    <property type="component" value="Plasmid pRt1078"/>
</dbReference>
<dbReference type="Gene3D" id="3.40.50.2300">
    <property type="match status" value="2"/>
</dbReference>
<dbReference type="PANTHER" id="PTHR47235:SF1">
    <property type="entry name" value="BLR6548 PROTEIN"/>
    <property type="match status" value="1"/>
</dbReference>